<protein>
    <submittedName>
        <fullName evidence="1">Uncharacterized protein</fullName>
    </submittedName>
</protein>
<dbReference type="Proteomes" id="UP001519328">
    <property type="component" value="Unassembled WGS sequence"/>
</dbReference>
<accession>A0ABS4HHE9</accession>
<evidence type="ECO:0000313" key="1">
    <source>
        <dbReference type="EMBL" id="MBP1950263.1"/>
    </source>
</evidence>
<dbReference type="EMBL" id="JAGGKK010000020">
    <property type="protein sequence ID" value="MBP1950263.1"/>
    <property type="molecule type" value="Genomic_DNA"/>
</dbReference>
<name>A0ABS4HHE9_9BACI</name>
<sequence length="57" mass="6637">MGIADVHEKTMKEDIIEQLHELNYTKTDGKSYGELKHKLAVIKAMEIDVSKTENEWF</sequence>
<reference evidence="1 2" key="1">
    <citation type="submission" date="2021-03" db="EMBL/GenBank/DDBJ databases">
        <title>Genomic Encyclopedia of Type Strains, Phase IV (KMG-IV): sequencing the most valuable type-strain genomes for metagenomic binning, comparative biology and taxonomic classification.</title>
        <authorList>
            <person name="Goeker M."/>
        </authorList>
    </citation>
    <scope>NUCLEOTIDE SEQUENCE [LARGE SCALE GENOMIC DNA]</scope>
    <source>
        <strain evidence="1 2">DSM 21085</strain>
    </source>
</reference>
<comment type="caution">
    <text evidence="1">The sequence shown here is derived from an EMBL/GenBank/DDBJ whole genome shotgun (WGS) entry which is preliminary data.</text>
</comment>
<organism evidence="1 2">
    <name type="scientific">Virgibacillus litoralis</name>
    <dbReference type="NCBI Taxonomy" id="578221"/>
    <lineage>
        <taxon>Bacteria</taxon>
        <taxon>Bacillati</taxon>
        <taxon>Bacillota</taxon>
        <taxon>Bacilli</taxon>
        <taxon>Bacillales</taxon>
        <taxon>Bacillaceae</taxon>
        <taxon>Virgibacillus</taxon>
    </lineage>
</organism>
<gene>
    <name evidence="1" type="ORF">J2Z82_003220</name>
</gene>
<proteinExistence type="predicted"/>
<evidence type="ECO:0000313" key="2">
    <source>
        <dbReference type="Proteomes" id="UP001519328"/>
    </source>
</evidence>
<dbReference type="RefSeq" id="WP_209481742.1">
    <property type="nucleotide sequence ID" value="NZ_JAGGKK010000020.1"/>
</dbReference>
<keyword evidence="2" id="KW-1185">Reference proteome</keyword>